<feature type="compositionally biased region" description="Basic residues" evidence="6">
    <location>
        <begin position="156"/>
        <end position="166"/>
    </location>
</feature>
<protein>
    <submittedName>
        <fullName evidence="9">Reticulon-like protein B17 isoform X1</fullName>
    </submittedName>
</protein>
<dbReference type="Pfam" id="PF02453">
    <property type="entry name" value="Reticulon"/>
    <property type="match status" value="1"/>
</dbReference>
<proteinExistence type="predicted"/>
<evidence type="ECO:0000256" key="1">
    <source>
        <dbReference type="ARBA" id="ARBA00004477"/>
    </source>
</evidence>
<dbReference type="RefSeq" id="XP_038986135.1">
    <property type="nucleotide sequence ID" value="XM_039130207.1"/>
</dbReference>
<feature type="compositionally biased region" description="Basic and acidic residues" evidence="6">
    <location>
        <begin position="445"/>
        <end position="458"/>
    </location>
</feature>
<evidence type="ECO:0000256" key="2">
    <source>
        <dbReference type="ARBA" id="ARBA00022692"/>
    </source>
</evidence>
<comment type="subcellular location">
    <subcellularLocation>
        <location evidence="1">Endoplasmic reticulum membrane</location>
        <topology evidence="1">Multi-pass membrane protein</topology>
    </subcellularLocation>
</comment>
<sequence>MSSLPPTSSMDSPNPSTPHYHRSPDPRLRSRTPSRLAVSFDDDHTESHTSAVATPPSRKKPTASPSPHQLSIHPCSPISLQDLLLLSPSPHRRPRPRLVAEEKLDQAVAHRKKGKSRAAASAASPRNVRRARRRLEKEIVREERELGPPEDDVGRARKRRQSRPKVTHKERLSLVASIPSPGPLPKAAELENDDDGQTNPDRLGEQILELITWKNVAKSTLWFGLGSIFLLSSCFSRDYDFSIISVFCHLGILILGFSFFKNSIPQRQQLKWKGNLRLVEEDILRVSRVVLPIANAALAKTQEIFSGEPSMTLKVAPILIFGAKYGHLITLWRLLATGITNDTQILIAVKIMVRTRHSEFYEIVTGFFLSFTAPKLYSCYSQQIHRRVENTRNWIQEAWESCPRKRLIAASAATVLWNLSSVKARIFAAFISVVILRYHHQRRMGGEENGEKESREAEQQQAIVLAE</sequence>
<dbReference type="AlphaFoldDB" id="A0A8B9AIJ1"/>
<name>A0A8B9AIJ1_PHODC</name>
<feature type="compositionally biased region" description="Low complexity" evidence="6">
    <location>
        <begin position="117"/>
        <end position="126"/>
    </location>
</feature>
<feature type="region of interest" description="Disordered" evidence="6">
    <location>
        <begin position="1"/>
        <end position="75"/>
    </location>
</feature>
<keyword evidence="5" id="KW-0472">Membrane</keyword>
<dbReference type="OrthoDB" id="783438at2759"/>
<evidence type="ECO:0000256" key="3">
    <source>
        <dbReference type="ARBA" id="ARBA00022824"/>
    </source>
</evidence>
<reference evidence="8" key="1">
    <citation type="journal article" date="2019" name="Nat. Commun.">
        <title>Genome-wide association mapping of date palm fruit traits.</title>
        <authorList>
            <person name="Hazzouri K.M."/>
            <person name="Gros-Balthazard M."/>
            <person name="Flowers J.M."/>
            <person name="Copetti D."/>
            <person name="Lemansour A."/>
            <person name="Lebrun M."/>
            <person name="Masmoudi K."/>
            <person name="Ferrand S."/>
            <person name="Dhar M.I."/>
            <person name="Fresquez Z.A."/>
            <person name="Rosas U."/>
            <person name="Zhang J."/>
            <person name="Talag J."/>
            <person name="Lee S."/>
            <person name="Kudrna D."/>
            <person name="Powell R.F."/>
            <person name="Leitch I.J."/>
            <person name="Krueger R.R."/>
            <person name="Wing R.A."/>
            <person name="Amiri K.M.A."/>
            <person name="Purugganan M.D."/>
        </authorList>
    </citation>
    <scope>NUCLEOTIDE SEQUENCE [LARGE SCALE GENOMIC DNA]</scope>
    <source>
        <strain evidence="8">cv. Khalas</strain>
    </source>
</reference>
<organism evidence="8 9">
    <name type="scientific">Phoenix dactylifera</name>
    <name type="common">Date palm</name>
    <dbReference type="NCBI Taxonomy" id="42345"/>
    <lineage>
        <taxon>Eukaryota</taxon>
        <taxon>Viridiplantae</taxon>
        <taxon>Streptophyta</taxon>
        <taxon>Embryophyta</taxon>
        <taxon>Tracheophyta</taxon>
        <taxon>Spermatophyta</taxon>
        <taxon>Magnoliopsida</taxon>
        <taxon>Liliopsida</taxon>
        <taxon>Arecaceae</taxon>
        <taxon>Coryphoideae</taxon>
        <taxon>Phoeniceae</taxon>
        <taxon>Phoenix</taxon>
    </lineage>
</organism>
<feature type="region of interest" description="Disordered" evidence="6">
    <location>
        <begin position="107"/>
        <end position="199"/>
    </location>
</feature>
<reference evidence="9" key="2">
    <citation type="submission" date="2025-08" db="UniProtKB">
        <authorList>
            <consortium name="RefSeq"/>
        </authorList>
    </citation>
    <scope>IDENTIFICATION</scope>
    <source>
        <tissue evidence="9">Young leaves</tissue>
    </source>
</reference>
<keyword evidence="8" id="KW-1185">Reference proteome</keyword>
<dbReference type="Proteomes" id="UP000228380">
    <property type="component" value="Chromosome 9"/>
</dbReference>
<keyword evidence="2" id="KW-0812">Transmembrane</keyword>
<feature type="region of interest" description="Disordered" evidence="6">
    <location>
        <begin position="445"/>
        <end position="467"/>
    </location>
</feature>
<dbReference type="InterPro" id="IPR003388">
    <property type="entry name" value="Reticulon"/>
</dbReference>
<feature type="compositionally biased region" description="Polar residues" evidence="6">
    <location>
        <begin position="1"/>
        <end position="14"/>
    </location>
</feature>
<evidence type="ECO:0000256" key="6">
    <source>
        <dbReference type="SAM" id="MobiDB-lite"/>
    </source>
</evidence>
<evidence type="ECO:0000313" key="9">
    <source>
        <dbReference type="RefSeq" id="XP_038986135.1"/>
    </source>
</evidence>
<keyword evidence="4" id="KW-1133">Transmembrane helix</keyword>
<dbReference type="PANTHER" id="PTHR46626:SF2">
    <property type="entry name" value="RETICULON-LIKE PROTEIN B17"/>
    <property type="match status" value="1"/>
</dbReference>
<feature type="compositionally biased region" description="Basic and acidic residues" evidence="6">
    <location>
        <begin position="135"/>
        <end position="155"/>
    </location>
</feature>
<dbReference type="GeneID" id="103721107"/>
<evidence type="ECO:0000256" key="5">
    <source>
        <dbReference type="ARBA" id="ARBA00023136"/>
    </source>
</evidence>
<evidence type="ECO:0000313" key="8">
    <source>
        <dbReference type="Proteomes" id="UP000228380"/>
    </source>
</evidence>
<evidence type="ECO:0000259" key="7">
    <source>
        <dbReference type="Pfam" id="PF02453"/>
    </source>
</evidence>
<accession>A0A8B9AIJ1</accession>
<dbReference type="GO" id="GO:0005789">
    <property type="term" value="C:endoplasmic reticulum membrane"/>
    <property type="evidence" value="ECO:0007669"/>
    <property type="project" value="UniProtKB-SubCell"/>
</dbReference>
<feature type="domain" description="Reticulon" evidence="7">
    <location>
        <begin position="209"/>
        <end position="339"/>
    </location>
</feature>
<gene>
    <name evidence="9" type="primary">LOC103721107</name>
</gene>
<keyword evidence="3" id="KW-0256">Endoplasmic reticulum</keyword>
<dbReference type="PANTHER" id="PTHR46626">
    <property type="entry name" value="RETICULON-LIKE PROTEIN B17"/>
    <property type="match status" value="1"/>
</dbReference>
<dbReference type="InterPro" id="IPR044647">
    <property type="entry name" value="RTNLB17/18/21"/>
</dbReference>
<evidence type="ECO:0000256" key="4">
    <source>
        <dbReference type="ARBA" id="ARBA00022989"/>
    </source>
</evidence>